<keyword evidence="2" id="KW-1185">Reference proteome</keyword>
<accession>A0A1R3XUP6</accession>
<dbReference type="OrthoDB" id="1121210at2"/>
<dbReference type="AlphaFoldDB" id="A0A1R3XUP6"/>
<dbReference type="EMBL" id="FTPP01000005">
    <property type="protein sequence ID" value="SIT95163.1"/>
    <property type="molecule type" value="Genomic_DNA"/>
</dbReference>
<dbReference type="Proteomes" id="UP000187181">
    <property type="component" value="Unassembled WGS sequence"/>
</dbReference>
<gene>
    <name evidence="1" type="ORF">SAMN05444128_3949</name>
</gene>
<name>A0A1R3XUP6_9BACT</name>
<organism evidence="1 2">
    <name type="scientific">Pontibacter indicus</name>
    <dbReference type="NCBI Taxonomy" id="1317125"/>
    <lineage>
        <taxon>Bacteria</taxon>
        <taxon>Pseudomonadati</taxon>
        <taxon>Bacteroidota</taxon>
        <taxon>Cytophagia</taxon>
        <taxon>Cytophagales</taxon>
        <taxon>Hymenobacteraceae</taxon>
        <taxon>Pontibacter</taxon>
    </lineage>
</organism>
<protein>
    <submittedName>
        <fullName evidence="1">Uncharacterized protein</fullName>
    </submittedName>
</protein>
<evidence type="ECO:0000313" key="2">
    <source>
        <dbReference type="Proteomes" id="UP000187181"/>
    </source>
</evidence>
<evidence type="ECO:0000313" key="1">
    <source>
        <dbReference type="EMBL" id="SIT95163.1"/>
    </source>
</evidence>
<reference evidence="2" key="1">
    <citation type="submission" date="2017-01" db="EMBL/GenBank/DDBJ databases">
        <authorList>
            <person name="Varghese N."/>
            <person name="Submissions S."/>
        </authorList>
    </citation>
    <scope>NUCLEOTIDE SEQUENCE [LARGE SCALE GENOMIC DNA]</scope>
    <source>
        <strain evidence="2">LP100</strain>
    </source>
</reference>
<proteinExistence type="predicted"/>
<sequence length="188" mass="21184">MRYPDLPQPVLFHPLKHHLGYIREFIQAQANASDDFLVAQLKTIGSSQLDLYLGDLSIHQIAEETILYLQKYQCLQPEPYRLYLTTGGAGYGLITLSDGSGWVLRWGVVEGRYVHLHPARYSQYTIRVKANLLKTAIAVSLAMKRTGIAEPDLWLVNQVRRQWLGLAPIPAILTSDTLLRLTSLLGSK</sequence>